<proteinExistence type="predicted"/>
<comment type="caution">
    <text evidence="1">The sequence shown here is derived from an EMBL/GenBank/DDBJ whole genome shotgun (WGS) entry which is preliminary data.</text>
</comment>
<dbReference type="AlphaFoldDB" id="A0AAW0BZX9"/>
<evidence type="ECO:0000313" key="2">
    <source>
        <dbReference type="Proteomes" id="UP001362999"/>
    </source>
</evidence>
<accession>A0AAW0BZX9</accession>
<protein>
    <submittedName>
        <fullName evidence="1">Uncharacterized protein</fullName>
    </submittedName>
</protein>
<keyword evidence="2" id="KW-1185">Reference proteome</keyword>
<reference evidence="1 2" key="1">
    <citation type="journal article" date="2024" name="J Genomics">
        <title>Draft genome sequencing and assembly of Favolaschia claudopus CIRM-BRFM 2984 isolated from oak limbs.</title>
        <authorList>
            <person name="Navarro D."/>
            <person name="Drula E."/>
            <person name="Chaduli D."/>
            <person name="Cazenave R."/>
            <person name="Ahrendt S."/>
            <person name="Wang J."/>
            <person name="Lipzen A."/>
            <person name="Daum C."/>
            <person name="Barry K."/>
            <person name="Grigoriev I.V."/>
            <person name="Favel A."/>
            <person name="Rosso M.N."/>
            <person name="Martin F."/>
        </authorList>
    </citation>
    <scope>NUCLEOTIDE SEQUENCE [LARGE SCALE GENOMIC DNA]</scope>
    <source>
        <strain evidence="1 2">CIRM-BRFM 2984</strain>
    </source>
</reference>
<gene>
    <name evidence="1" type="ORF">R3P38DRAFT_3188493</name>
</gene>
<name>A0AAW0BZX9_9AGAR</name>
<dbReference type="EMBL" id="JAWWNJ010000025">
    <property type="protein sequence ID" value="KAK7030794.1"/>
    <property type="molecule type" value="Genomic_DNA"/>
</dbReference>
<sequence>MRPAQATLLSLHGRKLNSRRHDAAAFEVPRAAIPLKSTSVNKSALDLAFQPRIHGALPRDQQRHYFAPQPHGITLPAVPSQAQMRLLLGAFLFLFSSRFSRHPKSPGNIGLCAISLVCCFSEPFLENQQWRHLYTLLLPKTRSPRLSYSKNPPAS</sequence>
<dbReference type="Proteomes" id="UP001362999">
    <property type="component" value="Unassembled WGS sequence"/>
</dbReference>
<evidence type="ECO:0000313" key="1">
    <source>
        <dbReference type="EMBL" id="KAK7030794.1"/>
    </source>
</evidence>
<organism evidence="1 2">
    <name type="scientific">Favolaschia claudopus</name>
    <dbReference type="NCBI Taxonomy" id="2862362"/>
    <lineage>
        <taxon>Eukaryota</taxon>
        <taxon>Fungi</taxon>
        <taxon>Dikarya</taxon>
        <taxon>Basidiomycota</taxon>
        <taxon>Agaricomycotina</taxon>
        <taxon>Agaricomycetes</taxon>
        <taxon>Agaricomycetidae</taxon>
        <taxon>Agaricales</taxon>
        <taxon>Marasmiineae</taxon>
        <taxon>Mycenaceae</taxon>
        <taxon>Favolaschia</taxon>
    </lineage>
</organism>